<name>A0A1B7MIL4_9AGAM</name>
<sequence>MDGPGEGGEDGERMRVEKVKTTTLNYAMLDAAFTESPNQSEPVTCKELEELFDWRRKMSVREAGKYKCGRKWLVRLIQAALDDQHAHLQIHGPPRLWYGSLYIELAETSYIWNSTDWLTIDYRYQTLERRG</sequence>
<evidence type="ECO:0000313" key="1">
    <source>
        <dbReference type="EMBL" id="OAX32436.1"/>
    </source>
</evidence>
<organism evidence="1 2">
    <name type="scientific">Rhizopogon vinicolor AM-OR11-026</name>
    <dbReference type="NCBI Taxonomy" id="1314800"/>
    <lineage>
        <taxon>Eukaryota</taxon>
        <taxon>Fungi</taxon>
        <taxon>Dikarya</taxon>
        <taxon>Basidiomycota</taxon>
        <taxon>Agaricomycotina</taxon>
        <taxon>Agaricomycetes</taxon>
        <taxon>Agaricomycetidae</taxon>
        <taxon>Boletales</taxon>
        <taxon>Suillineae</taxon>
        <taxon>Rhizopogonaceae</taxon>
        <taxon>Rhizopogon</taxon>
    </lineage>
</organism>
<evidence type="ECO:0000313" key="2">
    <source>
        <dbReference type="Proteomes" id="UP000092154"/>
    </source>
</evidence>
<dbReference type="OrthoDB" id="541052at2759"/>
<gene>
    <name evidence="1" type="ORF">K503DRAFT_606543</name>
</gene>
<reference evidence="1 2" key="1">
    <citation type="submission" date="2016-06" db="EMBL/GenBank/DDBJ databases">
        <title>Comparative genomics of the ectomycorrhizal sister species Rhizopogon vinicolor and Rhizopogon vesiculosus (Basidiomycota: Boletales) reveals a divergence of the mating type B locus.</title>
        <authorList>
            <consortium name="DOE Joint Genome Institute"/>
            <person name="Mujic A.B."/>
            <person name="Kuo A."/>
            <person name="Tritt A."/>
            <person name="Lipzen A."/>
            <person name="Chen C."/>
            <person name="Johnson J."/>
            <person name="Sharma A."/>
            <person name="Barry K."/>
            <person name="Grigoriev I.V."/>
            <person name="Spatafora J.W."/>
        </authorList>
    </citation>
    <scope>NUCLEOTIDE SEQUENCE [LARGE SCALE GENOMIC DNA]</scope>
    <source>
        <strain evidence="1 2">AM-OR11-026</strain>
    </source>
</reference>
<proteinExistence type="predicted"/>
<dbReference type="Proteomes" id="UP000092154">
    <property type="component" value="Unassembled WGS sequence"/>
</dbReference>
<protein>
    <submittedName>
        <fullName evidence="1">Uncharacterized protein</fullName>
    </submittedName>
</protein>
<dbReference type="EMBL" id="KV449009">
    <property type="protein sequence ID" value="OAX32436.1"/>
    <property type="molecule type" value="Genomic_DNA"/>
</dbReference>
<keyword evidence="2" id="KW-1185">Reference proteome</keyword>
<dbReference type="AlphaFoldDB" id="A0A1B7MIL4"/>
<accession>A0A1B7MIL4</accession>
<dbReference type="InParanoid" id="A0A1B7MIL4"/>